<dbReference type="PANTHER" id="PTHR15682">
    <property type="entry name" value="UNHEALTHY RIBOSOME BIOGENESIS PROTEIN 2 HOMOLOG"/>
    <property type="match status" value="1"/>
</dbReference>
<reference evidence="3 4" key="1">
    <citation type="journal article" date="2018" name="New Phytol.">
        <title>Phylogenomics of Endogonaceae and evolution of mycorrhizas within Mucoromycota.</title>
        <authorList>
            <person name="Chang Y."/>
            <person name="Desiro A."/>
            <person name="Na H."/>
            <person name="Sandor L."/>
            <person name="Lipzen A."/>
            <person name="Clum A."/>
            <person name="Barry K."/>
            <person name="Grigoriev I.V."/>
            <person name="Martin F.M."/>
            <person name="Stajich J.E."/>
            <person name="Smith M.E."/>
            <person name="Bonito G."/>
            <person name="Spatafora J.W."/>
        </authorList>
    </citation>
    <scope>NUCLEOTIDE SEQUENCE [LARGE SCALE GENOMIC DNA]</scope>
    <source>
        <strain evidence="3 4">GMNB39</strain>
    </source>
</reference>
<proteinExistence type="predicted"/>
<dbReference type="GO" id="GO:0005730">
    <property type="term" value="C:nucleolus"/>
    <property type="evidence" value="ECO:0007669"/>
    <property type="project" value="TreeGrafter"/>
</dbReference>
<gene>
    <name evidence="3" type="ORF">BC936DRAFT_138131</name>
</gene>
<dbReference type="Proteomes" id="UP000268093">
    <property type="component" value="Unassembled WGS sequence"/>
</dbReference>
<dbReference type="Pfam" id="PF10441">
    <property type="entry name" value="Urb2"/>
    <property type="match status" value="1"/>
</dbReference>
<feature type="domain" description="Nucleolar 27S pre-rRNA processing Urb2/Npa2 C-terminal" evidence="2">
    <location>
        <begin position="1457"/>
        <end position="1692"/>
    </location>
</feature>
<evidence type="ECO:0000313" key="4">
    <source>
        <dbReference type="Proteomes" id="UP000268093"/>
    </source>
</evidence>
<evidence type="ECO:0000256" key="1">
    <source>
        <dbReference type="SAM" id="MobiDB-lite"/>
    </source>
</evidence>
<dbReference type="PANTHER" id="PTHR15682:SF2">
    <property type="entry name" value="UNHEALTHY RIBOSOME BIOGENESIS PROTEIN 2 HOMOLOG"/>
    <property type="match status" value="1"/>
</dbReference>
<evidence type="ECO:0000313" key="3">
    <source>
        <dbReference type="EMBL" id="RUP50683.1"/>
    </source>
</evidence>
<accession>A0A433DIK5</accession>
<comment type="caution">
    <text evidence="3">The sequence shown here is derived from an EMBL/GenBank/DDBJ whole genome shotgun (WGS) entry which is preliminary data.</text>
</comment>
<dbReference type="EMBL" id="RBNI01001252">
    <property type="protein sequence ID" value="RUP50683.1"/>
    <property type="molecule type" value="Genomic_DNA"/>
</dbReference>
<sequence>MAQAIARTLKSTTISVDEKIGAATQAWNSKTVFFPHKDEFLLEWLCTSLLKFVGKNAESPLTETPYLHAAYWALFKDILEHYVSSTKRKFNDRNSHTSSSSFPTIRVPVILAFAAVVERFTNSKSGSADTIQLLETAQACFHYLSTELSASYRPTIEHFSTLIFNILEALEYQYGELNAARRNGNMNSERLSLLEKLVSFAQEMLPGFDGMLTATPNRKKPSAPEYITKNAQSVTTFVANILGHSLFHGEIISEYAVVLQAVGVVEGSVSNKGQTYHHKMLFDQLNELIGGGEGENPRYVLSSLPLLFALFTSSFRQTRKLQPSVFPSKGSSHLDTLRTVEFGFFLELYRIARQHEESSGFEVQKKMLAELLRQNVYQASNDDISKKQFAFLKEVAARFVDVLKSPTVSPRIQSSIFASLNLLLQIDHTVVEPHIPVVWGPMINPESTAEIECKTFAITLLRTFAKGRQFDRQYSENRYYRERFWQSEYMGLVLPALDLNCKLEGCGCLLKLSSAYLDRFSSCVTNSVPATQASSIFDRFTTEFFQFYQPPPPIITCNGAGDETPHTKSKKRKLNNGQLTSLQPSRNADPISIYLIHYLRALRLTTHQKRQLEPAADTSFERFISPVVRGFGKSTQMGPNYEKYMLLPALRLHFAFVDAFPIGYWVRCGKSKEWIEDVGRAVRYDNEVDPRVVLITNNILLQHAYLSLSDPIVSGTRQELSSLITRVIEPLLKDDNKNLAVSWNGLLVDLTWDNFAVASWKLIVDDWLDVLWCVIKISTEPELLNQLSNEEQLEYICRIVIRSFVELPRQPDLQDEDPDALTIASLSILMLRSTQFYEIRAIRECFMKVFFDHFFAFLKTIPASHTRKTTKHPSPSSASLLDLIVSVDRSIQIPTLITAALPHFTTQILPPSTEQRAALHKIANYVSILHLFPLEYFDKQERNSLLAVTFLVDRWIAESATDPKVEDKDRTEALRSSLMCRGVELKIMKYRNDGGLLTHASAFLIWLLSSASTYGVHTTSIPNILESILSVTNEMEEISINCSGLVFSTFSSAHRRVMTLAHGRSKDGVTVEGNDAAKHYLQTVYTFLENLAFPAKPLENFKEWLKHEYVDKNVNQVPLRWLDNFLACAVDQRDVNVKGLTSVVTDMNMGGHTSAGILAMLAFLENRLTYLDNLLVGIVEAFRAYLALELDQLKAFVPSEGRNRIVANNAAKFVVIRPYIKIYGQLLRYHRVSKDLNDQALAKLLSTFVSLISPSIRLLQLVITTESMASQVSQADILNTVTELIVILCSNLSRNANAKAVRHVVAVLWFAYGQARKAGHEETVTQLSSAFVGCIHGLSQEQLDALVECLLRQAEDEVGSIPEQREDGERDPTTADQYTAFVHFLQLLLTKTQDEYVRSDRHHYSALSLCFPFVTHRSKTTNQALHPIVRIEVMHRNADDRVDRYRHAGSGLVIDLRTFDVGLILSCVTSLTSATAPDRFRSSVLTQATAADLFDAVYKLLLSLLRFHRQQLIQIIPPFMAIVQAMLHCFKSTHPSLANTKRKAATAVESQSSSTRHHHHHVSFPLLSYFAPLRESSAHNFARLLSALAQRNSIGSSLSTTTASTTSNASSFAAFSKHAPYLLAEYLTVQTSPISSISSAPLKAALLPGLYALLDLCGEHERDMVMVNQDAAGKVLLKGLYANYMKYHKYTGW</sequence>
<feature type="region of interest" description="Disordered" evidence="1">
    <location>
        <begin position="558"/>
        <end position="582"/>
    </location>
</feature>
<organism evidence="3 4">
    <name type="scientific">Jimgerdemannia flammicorona</name>
    <dbReference type="NCBI Taxonomy" id="994334"/>
    <lineage>
        <taxon>Eukaryota</taxon>
        <taxon>Fungi</taxon>
        <taxon>Fungi incertae sedis</taxon>
        <taxon>Mucoromycota</taxon>
        <taxon>Mucoromycotina</taxon>
        <taxon>Endogonomycetes</taxon>
        <taxon>Endogonales</taxon>
        <taxon>Endogonaceae</taxon>
        <taxon>Jimgerdemannia</taxon>
    </lineage>
</organism>
<dbReference type="OrthoDB" id="160374at2759"/>
<dbReference type="InterPro" id="IPR018849">
    <property type="entry name" value="Urb2/Npa2_C"/>
</dbReference>
<dbReference type="InterPro" id="IPR052609">
    <property type="entry name" value="Ribosome_Biogenesis_Reg"/>
</dbReference>
<protein>
    <submittedName>
        <fullName evidence="3">Urb2/Npa2 family-domain-containing protein</fullName>
    </submittedName>
</protein>
<name>A0A433DIK5_9FUNG</name>
<dbReference type="GO" id="GO:0042254">
    <property type="term" value="P:ribosome biogenesis"/>
    <property type="evidence" value="ECO:0007669"/>
    <property type="project" value="TreeGrafter"/>
</dbReference>
<evidence type="ECO:0000259" key="2">
    <source>
        <dbReference type="Pfam" id="PF10441"/>
    </source>
</evidence>
<keyword evidence="4" id="KW-1185">Reference proteome</keyword>